<dbReference type="PANTHER" id="PTHR42756:SF1">
    <property type="entry name" value="TRANSCRIPTIONAL REPRESSOR OF EMRAB OPERON"/>
    <property type="match status" value="1"/>
</dbReference>
<name>A0AAP9KST8_9BACL</name>
<evidence type="ECO:0000313" key="5">
    <source>
        <dbReference type="EMBL" id="QGS08770.1"/>
    </source>
</evidence>
<dbReference type="InterPro" id="IPR036390">
    <property type="entry name" value="WH_DNA-bd_sf"/>
</dbReference>
<dbReference type="PRINTS" id="PR00598">
    <property type="entry name" value="HTHMARR"/>
</dbReference>
<protein>
    <submittedName>
        <fullName evidence="5">MarR family transcriptional regulator</fullName>
    </submittedName>
</protein>
<dbReference type="PROSITE" id="PS50995">
    <property type="entry name" value="HTH_MARR_2"/>
    <property type="match status" value="1"/>
</dbReference>
<keyword evidence="6" id="KW-1185">Reference proteome</keyword>
<dbReference type="PANTHER" id="PTHR42756">
    <property type="entry name" value="TRANSCRIPTIONAL REGULATOR, MARR"/>
    <property type="match status" value="1"/>
</dbReference>
<evidence type="ECO:0000259" key="4">
    <source>
        <dbReference type="PROSITE" id="PS50995"/>
    </source>
</evidence>
<dbReference type="RefSeq" id="WP_040461666.1">
    <property type="nucleotide sequence ID" value="NZ_CAXSSU010000001.1"/>
</dbReference>
<evidence type="ECO:0000256" key="1">
    <source>
        <dbReference type="ARBA" id="ARBA00023015"/>
    </source>
</evidence>
<dbReference type="EMBL" id="CP046314">
    <property type="protein sequence ID" value="QGS08770.1"/>
    <property type="molecule type" value="Genomic_DNA"/>
</dbReference>
<reference evidence="5 6" key="1">
    <citation type="submission" date="2019-11" db="EMBL/GenBank/DDBJ databases">
        <title>FDA dAtabase for Regulatory Grade micrObial Sequences (FDA-ARGOS): Supporting development and validation of Infectious Disease Dx tests.</title>
        <authorList>
            <person name="Turner S."/>
            <person name="Byrd R."/>
            <person name="Tallon L."/>
            <person name="Sadzewicz L."/>
            <person name="Vavikolanu K."/>
            <person name="Mehta A."/>
            <person name="Aluvathingal J."/>
            <person name="Nadendla S."/>
            <person name="Myers T."/>
            <person name="Yan Y."/>
            <person name="Sichtig H."/>
        </authorList>
    </citation>
    <scope>NUCLEOTIDE SEQUENCE [LARGE SCALE GENOMIC DNA]</scope>
    <source>
        <strain evidence="5 6">FDAARGOS_741</strain>
    </source>
</reference>
<evidence type="ECO:0000256" key="3">
    <source>
        <dbReference type="ARBA" id="ARBA00023163"/>
    </source>
</evidence>
<proteinExistence type="predicted"/>
<feature type="domain" description="HTH marR-type" evidence="4">
    <location>
        <begin position="1"/>
        <end position="134"/>
    </location>
</feature>
<keyword evidence="1" id="KW-0805">Transcription regulation</keyword>
<sequence>MEVRDCIELLYNLKILDKKLIDLFEKKIGISLTRFQIIKYLHEVSFTTSKQLAQSLEIDVAAITRHVKVLEQEGYVIKRRNELNNREIFIELSQKALDEIVRCEKETNVRDIIGEEFTTEDLQNLVQLLNKFNKNFK</sequence>
<dbReference type="Gene3D" id="1.10.10.10">
    <property type="entry name" value="Winged helix-like DNA-binding domain superfamily/Winged helix DNA-binding domain"/>
    <property type="match status" value="1"/>
</dbReference>
<dbReference type="GO" id="GO:0003677">
    <property type="term" value="F:DNA binding"/>
    <property type="evidence" value="ECO:0007669"/>
    <property type="project" value="UniProtKB-KW"/>
</dbReference>
<dbReference type="InterPro" id="IPR000835">
    <property type="entry name" value="HTH_MarR-typ"/>
</dbReference>
<dbReference type="GO" id="GO:0003700">
    <property type="term" value="F:DNA-binding transcription factor activity"/>
    <property type="evidence" value="ECO:0007669"/>
    <property type="project" value="InterPro"/>
</dbReference>
<keyword evidence="2" id="KW-0238">DNA-binding</keyword>
<dbReference type="GO" id="GO:0005737">
    <property type="term" value="C:cytoplasm"/>
    <property type="evidence" value="ECO:0007669"/>
    <property type="project" value="UniProtKB-SubCell"/>
</dbReference>
<dbReference type="Proteomes" id="UP000425411">
    <property type="component" value="Chromosome"/>
</dbReference>
<gene>
    <name evidence="5" type="ORF">FOC49_02180</name>
</gene>
<keyword evidence="3" id="KW-0804">Transcription</keyword>
<dbReference type="CDD" id="cd00090">
    <property type="entry name" value="HTH_ARSR"/>
    <property type="match status" value="1"/>
</dbReference>
<dbReference type="InterPro" id="IPR011991">
    <property type="entry name" value="ArsR-like_HTH"/>
</dbReference>
<accession>A0AAP9KST8</accession>
<dbReference type="InterPro" id="IPR036388">
    <property type="entry name" value="WH-like_DNA-bd_sf"/>
</dbReference>
<dbReference type="SMART" id="SM00347">
    <property type="entry name" value="HTH_MARR"/>
    <property type="match status" value="1"/>
</dbReference>
<dbReference type="AlphaFoldDB" id="A0AAP9KST8"/>
<dbReference type="Pfam" id="PF01047">
    <property type="entry name" value="MarR"/>
    <property type="match status" value="1"/>
</dbReference>
<evidence type="ECO:0000256" key="2">
    <source>
        <dbReference type="ARBA" id="ARBA00023125"/>
    </source>
</evidence>
<dbReference type="SUPFAM" id="SSF46785">
    <property type="entry name" value="Winged helix' DNA-binding domain"/>
    <property type="match status" value="1"/>
</dbReference>
<organism evidence="5 6">
    <name type="scientific">Gemella morbillorum</name>
    <dbReference type="NCBI Taxonomy" id="29391"/>
    <lineage>
        <taxon>Bacteria</taxon>
        <taxon>Bacillati</taxon>
        <taxon>Bacillota</taxon>
        <taxon>Bacilli</taxon>
        <taxon>Bacillales</taxon>
        <taxon>Gemellaceae</taxon>
        <taxon>Gemella</taxon>
    </lineage>
</organism>
<evidence type="ECO:0000313" key="6">
    <source>
        <dbReference type="Proteomes" id="UP000425411"/>
    </source>
</evidence>